<dbReference type="InterPro" id="IPR003673">
    <property type="entry name" value="CoA-Trfase_fam_III"/>
</dbReference>
<keyword evidence="2" id="KW-1185">Reference proteome</keyword>
<dbReference type="AlphaFoldDB" id="A0A1H8RZT9"/>
<proteinExistence type="predicted"/>
<evidence type="ECO:0000313" key="2">
    <source>
        <dbReference type="Proteomes" id="UP000199615"/>
    </source>
</evidence>
<sequence>MGARVRPGNDAEDVIVVALCRIMRIPHVQERLLMQTPRELLAGLWTSVGGDGAALDRVTLTGDEPQLPSSFRGDAAAQVSIAASGLAAAEIWRMRSGRAQTVSVDTRHAAIECRSERYLRRDGEPPPPMWDPIAGVYQVSGGRYVRLHTNFPHHRAAVCEVLGCKSEREAVQVALLHWDGEAFETAAYRAGGVVALMRSREEWQALPQAAALDALPLVEITKIGDAAPKPWPAGERPLAGLRVLDLSRVIAGPVTGRTLAAHGAEVMLVSSERLPSIPWLVIDTGRGKLSSFADLTTTEGHAALRDLLTDADIFSQGYRPQSLAALGFSPEEAATLNPGIVYVSLSAYGRSGPWATRRGFDSLVQCATGFNHAEGQAAGVAGPKELPMQVLDHATGYLMAFGAMIAKARQAREGGSWHVQVSLARTGKWLWEMGRLAEGLAAPDIAQVAAVPFLDQALSGFGQLTAVRHAAMLSETRAYWARPAVPLGTDPPRWPAQG</sequence>
<organism evidence="1 2">
    <name type="scientific">Rhodopseudomonas pseudopalustris</name>
    <dbReference type="NCBI Taxonomy" id="1513892"/>
    <lineage>
        <taxon>Bacteria</taxon>
        <taxon>Pseudomonadati</taxon>
        <taxon>Pseudomonadota</taxon>
        <taxon>Alphaproteobacteria</taxon>
        <taxon>Hyphomicrobiales</taxon>
        <taxon>Nitrobacteraceae</taxon>
        <taxon>Rhodopseudomonas</taxon>
    </lineage>
</organism>
<dbReference type="Gene3D" id="3.40.50.10540">
    <property type="entry name" value="Crotonobetainyl-coa:carnitine coa-transferase, domain 1"/>
    <property type="match status" value="2"/>
</dbReference>
<protein>
    <submittedName>
        <fullName evidence="1">CoA-transferase family III</fullName>
    </submittedName>
</protein>
<dbReference type="InterPro" id="IPR044855">
    <property type="entry name" value="CoA-Trfase_III_dom3_sf"/>
</dbReference>
<keyword evidence="1" id="KW-0808">Transferase</keyword>
<dbReference type="PANTHER" id="PTHR48228">
    <property type="entry name" value="SUCCINYL-COA--D-CITRAMALATE COA-TRANSFERASE"/>
    <property type="match status" value="1"/>
</dbReference>
<reference evidence="2" key="1">
    <citation type="submission" date="2016-10" db="EMBL/GenBank/DDBJ databases">
        <authorList>
            <person name="Varghese N."/>
            <person name="Submissions S."/>
        </authorList>
    </citation>
    <scope>NUCLEOTIDE SEQUENCE [LARGE SCALE GENOMIC DNA]</scope>
    <source>
        <strain evidence="2">DSM 123</strain>
    </source>
</reference>
<dbReference type="Proteomes" id="UP000199615">
    <property type="component" value="Unassembled WGS sequence"/>
</dbReference>
<accession>A0A1H8RZT9</accession>
<dbReference type="GO" id="GO:0016740">
    <property type="term" value="F:transferase activity"/>
    <property type="evidence" value="ECO:0007669"/>
    <property type="project" value="UniProtKB-KW"/>
</dbReference>
<gene>
    <name evidence="1" type="ORF">SAMN05444123_104180</name>
</gene>
<evidence type="ECO:0000313" key="1">
    <source>
        <dbReference type="EMBL" id="SEO71638.1"/>
    </source>
</evidence>
<dbReference type="Pfam" id="PF02515">
    <property type="entry name" value="CoA_transf_3"/>
    <property type="match status" value="1"/>
</dbReference>
<dbReference type="Gene3D" id="3.30.1540.10">
    <property type="entry name" value="formyl-coa transferase, domain 3"/>
    <property type="match status" value="1"/>
</dbReference>
<dbReference type="InterPro" id="IPR023606">
    <property type="entry name" value="CoA-Trfase_III_dom_1_sf"/>
</dbReference>
<dbReference type="InterPro" id="IPR050509">
    <property type="entry name" value="CoA-transferase_III"/>
</dbReference>
<name>A0A1H8RZT9_9BRAD</name>
<dbReference type="EMBL" id="FODT01000004">
    <property type="protein sequence ID" value="SEO71638.1"/>
    <property type="molecule type" value="Genomic_DNA"/>
</dbReference>
<dbReference type="SUPFAM" id="SSF89796">
    <property type="entry name" value="CoA-transferase family III (CaiB/BaiF)"/>
    <property type="match status" value="2"/>
</dbReference>
<dbReference type="PANTHER" id="PTHR48228:SF4">
    <property type="entry name" value="BLR3030 PROTEIN"/>
    <property type="match status" value="1"/>
</dbReference>